<protein>
    <submittedName>
        <fullName evidence="8">Histidine kinase</fullName>
    </submittedName>
</protein>
<dbReference type="SMART" id="SM00304">
    <property type="entry name" value="HAMP"/>
    <property type="match status" value="1"/>
</dbReference>
<keyword evidence="2" id="KW-1003">Cell membrane</keyword>
<dbReference type="Gene3D" id="3.30.565.10">
    <property type="entry name" value="Histidine kinase-like ATPase, C-terminal domain"/>
    <property type="match status" value="1"/>
</dbReference>
<evidence type="ECO:0000256" key="3">
    <source>
        <dbReference type="ARBA" id="ARBA00022553"/>
    </source>
</evidence>
<dbReference type="SUPFAM" id="SSF158472">
    <property type="entry name" value="HAMP domain-like"/>
    <property type="match status" value="1"/>
</dbReference>
<gene>
    <name evidence="8" type="ORF">OB236_06530</name>
</gene>
<evidence type="ECO:0000313" key="9">
    <source>
        <dbReference type="Proteomes" id="UP001652445"/>
    </source>
</evidence>
<dbReference type="PANTHER" id="PTHR34220:SF7">
    <property type="entry name" value="SENSOR HISTIDINE KINASE YPDA"/>
    <property type="match status" value="1"/>
</dbReference>
<dbReference type="EMBL" id="JAOQIO010000015">
    <property type="protein sequence ID" value="MCU6791785.1"/>
    <property type="molecule type" value="Genomic_DNA"/>
</dbReference>
<organism evidence="8 9">
    <name type="scientific">Paenibacillus baimaensis</name>
    <dbReference type="NCBI Taxonomy" id="2982185"/>
    <lineage>
        <taxon>Bacteria</taxon>
        <taxon>Bacillati</taxon>
        <taxon>Bacillota</taxon>
        <taxon>Bacilli</taxon>
        <taxon>Bacillales</taxon>
        <taxon>Paenibacillaceae</taxon>
        <taxon>Paenibacillus</taxon>
    </lineage>
</organism>
<keyword evidence="6" id="KW-1133">Transmembrane helix</keyword>
<evidence type="ECO:0000313" key="8">
    <source>
        <dbReference type="EMBL" id="MCU6791785.1"/>
    </source>
</evidence>
<dbReference type="Pfam" id="PF06580">
    <property type="entry name" value="His_kinase"/>
    <property type="match status" value="1"/>
</dbReference>
<evidence type="ECO:0000256" key="1">
    <source>
        <dbReference type="ARBA" id="ARBA00004651"/>
    </source>
</evidence>
<dbReference type="Proteomes" id="UP001652445">
    <property type="component" value="Unassembled WGS sequence"/>
</dbReference>
<dbReference type="RefSeq" id="WP_262683231.1">
    <property type="nucleotide sequence ID" value="NZ_JAOQIO010000015.1"/>
</dbReference>
<name>A0ABT2UB11_9BACL</name>
<dbReference type="Pfam" id="PF00672">
    <property type="entry name" value="HAMP"/>
    <property type="match status" value="1"/>
</dbReference>
<keyword evidence="4" id="KW-0808">Transferase</keyword>
<keyword evidence="9" id="KW-1185">Reference proteome</keyword>
<keyword evidence="5 6" id="KW-0472">Membrane</keyword>
<evidence type="ECO:0000259" key="7">
    <source>
        <dbReference type="PROSITE" id="PS50885"/>
    </source>
</evidence>
<dbReference type="Gene3D" id="6.10.340.10">
    <property type="match status" value="1"/>
</dbReference>
<comment type="subcellular location">
    <subcellularLocation>
        <location evidence="1">Cell membrane</location>
        <topology evidence="1">Multi-pass membrane protein</topology>
    </subcellularLocation>
</comment>
<sequence>MTIWNRWWQRLTIYPKLVMSFLIIILPVFAVSLSMNVMGAESVRKEITHSMSTSARQYLNLISMDLNRAIRQQREYINHKDLINLAIKAPVMTEIEKTASIVRLQQQLRQFKSENAFIEDTILFIPAIGRTLSANDGSVQTIVQEEYEAMKAFAGRMDMPLISWRNKLYLNFSYPDAITLTGQKEPLFLLTLELSKSGLQDALSQFRFGRSGGAILASTQSDWIVSSPGGETFNEHLKSYLSQEETITGTSELPSLRMGDQRYTVVMDRDSSLGITLIAYVEESDLLGPIKKYRTWFWVLCVLSILAVIAFSYWIYKWIHQPLKKLVFAFRRVEQGNLQVTVPHVNHDEFGYLFVQFNGMVAEIKRLIQEVYEKNYRLQVSEYRQLQSQINPHFLYNSFFIIYRMAKLQETDTVIRLTQHLGEYFRFITRDGTDEVLLREELTHAKNYVDIQSIRFNNRINALFEDFPAIADTITVPRLIVQPIIENVYQHAFRNKLSDGIMQISFQLDIDVLCIVVEDNGSEKNNDALEELNKRLLISERDMETTGMINVHHRLRIKYGKAGGLYLSPSALGGLKVQITIPLQGGELHAEPDHR</sequence>
<dbReference type="GO" id="GO:0016301">
    <property type="term" value="F:kinase activity"/>
    <property type="evidence" value="ECO:0007669"/>
    <property type="project" value="UniProtKB-KW"/>
</dbReference>
<proteinExistence type="predicted"/>
<keyword evidence="8" id="KW-0418">Kinase</keyword>
<dbReference type="CDD" id="cd06225">
    <property type="entry name" value="HAMP"/>
    <property type="match status" value="1"/>
</dbReference>
<dbReference type="InterPro" id="IPR050640">
    <property type="entry name" value="Bact_2-comp_sensor_kinase"/>
</dbReference>
<keyword evidence="6" id="KW-0812">Transmembrane</keyword>
<dbReference type="PROSITE" id="PS50885">
    <property type="entry name" value="HAMP"/>
    <property type="match status" value="1"/>
</dbReference>
<dbReference type="SUPFAM" id="SSF55874">
    <property type="entry name" value="ATPase domain of HSP90 chaperone/DNA topoisomerase II/histidine kinase"/>
    <property type="match status" value="1"/>
</dbReference>
<keyword evidence="3" id="KW-0597">Phosphoprotein</keyword>
<reference evidence="8 9" key="1">
    <citation type="submission" date="2022-09" db="EMBL/GenBank/DDBJ databases">
        <authorList>
            <person name="Han X.L."/>
            <person name="Wang Q."/>
            <person name="Lu T."/>
        </authorList>
    </citation>
    <scope>NUCLEOTIDE SEQUENCE [LARGE SCALE GENOMIC DNA]</scope>
    <source>
        <strain evidence="8 9">WQ 127069</strain>
    </source>
</reference>
<evidence type="ECO:0000256" key="2">
    <source>
        <dbReference type="ARBA" id="ARBA00022475"/>
    </source>
</evidence>
<feature type="transmembrane region" description="Helical" evidence="6">
    <location>
        <begin position="296"/>
        <end position="316"/>
    </location>
</feature>
<dbReference type="InterPro" id="IPR036890">
    <property type="entry name" value="HATPase_C_sf"/>
</dbReference>
<comment type="caution">
    <text evidence="8">The sequence shown here is derived from an EMBL/GenBank/DDBJ whole genome shotgun (WGS) entry which is preliminary data.</text>
</comment>
<accession>A0ABT2UB11</accession>
<evidence type="ECO:0000256" key="5">
    <source>
        <dbReference type="ARBA" id="ARBA00023136"/>
    </source>
</evidence>
<dbReference type="InterPro" id="IPR003660">
    <property type="entry name" value="HAMP_dom"/>
</dbReference>
<dbReference type="PANTHER" id="PTHR34220">
    <property type="entry name" value="SENSOR HISTIDINE KINASE YPDA"/>
    <property type="match status" value="1"/>
</dbReference>
<feature type="domain" description="HAMP" evidence="7">
    <location>
        <begin position="317"/>
        <end position="369"/>
    </location>
</feature>
<evidence type="ECO:0000256" key="4">
    <source>
        <dbReference type="ARBA" id="ARBA00022679"/>
    </source>
</evidence>
<dbReference type="InterPro" id="IPR010559">
    <property type="entry name" value="Sig_transdc_His_kin_internal"/>
</dbReference>
<evidence type="ECO:0000256" key="6">
    <source>
        <dbReference type="SAM" id="Phobius"/>
    </source>
</evidence>